<protein>
    <submittedName>
        <fullName evidence="1">1316_t:CDS:1</fullName>
    </submittedName>
</protein>
<gene>
    <name evidence="1" type="ORF">DHETER_LOCUS5679</name>
</gene>
<name>A0ACA9LZY4_9GLOM</name>
<proteinExistence type="predicted"/>
<evidence type="ECO:0000313" key="2">
    <source>
        <dbReference type="Proteomes" id="UP000789702"/>
    </source>
</evidence>
<keyword evidence="2" id="KW-1185">Reference proteome</keyword>
<dbReference type="Proteomes" id="UP000789702">
    <property type="component" value="Unassembled WGS sequence"/>
</dbReference>
<comment type="caution">
    <text evidence="1">The sequence shown here is derived from an EMBL/GenBank/DDBJ whole genome shotgun (WGS) entry which is preliminary data.</text>
</comment>
<sequence>MSLVYQKLQVYDIYIIKEFKFNTKSTKTIVMWISLSKEHEYEYSKFLAKCLINNTNKPLLNYKETSFSSDSTESLTTDFHTPTLSPIVSFGNIFDQESDTNSIDKLVLNQTALVEIENLEQINPSIPKNTIIMEPENQANNNNNQGDYTHIYPIIDDTLIYNY</sequence>
<reference evidence="1" key="1">
    <citation type="submission" date="2021-06" db="EMBL/GenBank/DDBJ databases">
        <authorList>
            <person name="Kallberg Y."/>
            <person name="Tangrot J."/>
            <person name="Rosling A."/>
        </authorList>
    </citation>
    <scope>NUCLEOTIDE SEQUENCE</scope>
    <source>
        <strain evidence="1">IL203A</strain>
    </source>
</reference>
<dbReference type="EMBL" id="CAJVPU010006486">
    <property type="protein sequence ID" value="CAG8561728.1"/>
    <property type="molecule type" value="Genomic_DNA"/>
</dbReference>
<accession>A0ACA9LZY4</accession>
<evidence type="ECO:0000313" key="1">
    <source>
        <dbReference type="EMBL" id="CAG8561728.1"/>
    </source>
</evidence>
<organism evidence="1 2">
    <name type="scientific">Dentiscutata heterogama</name>
    <dbReference type="NCBI Taxonomy" id="1316150"/>
    <lineage>
        <taxon>Eukaryota</taxon>
        <taxon>Fungi</taxon>
        <taxon>Fungi incertae sedis</taxon>
        <taxon>Mucoromycota</taxon>
        <taxon>Glomeromycotina</taxon>
        <taxon>Glomeromycetes</taxon>
        <taxon>Diversisporales</taxon>
        <taxon>Gigasporaceae</taxon>
        <taxon>Dentiscutata</taxon>
    </lineage>
</organism>